<evidence type="ECO:0000256" key="1">
    <source>
        <dbReference type="ARBA" id="ARBA00022692"/>
    </source>
</evidence>
<evidence type="ECO:0000256" key="6">
    <source>
        <dbReference type="SAM" id="Phobius"/>
    </source>
</evidence>
<evidence type="ECO:0000256" key="2">
    <source>
        <dbReference type="ARBA" id="ARBA00022729"/>
    </source>
</evidence>
<evidence type="ECO:0000256" key="4">
    <source>
        <dbReference type="ARBA" id="ARBA00023136"/>
    </source>
</evidence>
<name>A0A0N4ZJW7_PARTI</name>
<protein>
    <submittedName>
        <fullName evidence="9">L domain-like protein</fullName>
    </submittedName>
</protein>
<feature type="chain" id="PRO_5005891979" evidence="7">
    <location>
        <begin position="19"/>
        <end position="308"/>
    </location>
</feature>
<keyword evidence="1 6" id="KW-0812">Transmembrane</keyword>
<evidence type="ECO:0000313" key="9">
    <source>
        <dbReference type="WBParaSite" id="PTRK_0000840700.1"/>
    </source>
</evidence>
<accession>A0A0N4ZJW7</accession>
<dbReference type="InterPro" id="IPR002000">
    <property type="entry name" value="Lysosome-assoc_membr_glycop"/>
</dbReference>
<evidence type="ECO:0000256" key="7">
    <source>
        <dbReference type="SAM" id="SignalP"/>
    </source>
</evidence>
<dbReference type="Gene3D" id="2.40.160.110">
    <property type="match status" value="1"/>
</dbReference>
<dbReference type="GO" id="GO:0072594">
    <property type="term" value="P:establishment of protein localization to organelle"/>
    <property type="evidence" value="ECO:0007669"/>
    <property type="project" value="TreeGrafter"/>
</dbReference>
<dbReference type="PANTHER" id="PTHR11506">
    <property type="entry name" value="LYSOSOME-ASSOCIATED MEMBRANE GLYCOPROTEIN"/>
    <property type="match status" value="1"/>
</dbReference>
<sequence length="308" mass="35413">MLTFIIFIFLANYLECVSDNTPSWSFVDDHHNECVALKVDATLTLTYFQENSQEKSYVSIPLLATSTVNRYNSSCNTLRNVNSLNITSQILSLDFPKNYVGWGISFFFSNDTTLFKIPSNNFGLYQIQIDANFSSMPNTFINPKLETHKYISFLDFNDNNDLFNSIYAETDHSYFCPSSNTYELIGPEEDTLEASITLKNFRTQAYTNIYTSDDEHLNNIFSSTTTKINFQEKETCPSDQSKTDWVPIISGSILTALILINLLFYLFYRYRLSNDVLAIVNPNSHFADKIYDKKMDEFDSLDRSTNSD</sequence>
<evidence type="ECO:0000313" key="8">
    <source>
        <dbReference type="Proteomes" id="UP000038045"/>
    </source>
</evidence>
<reference evidence="9" key="1">
    <citation type="submission" date="2017-02" db="UniProtKB">
        <authorList>
            <consortium name="WormBaseParasite"/>
        </authorList>
    </citation>
    <scope>IDENTIFICATION</scope>
</reference>
<keyword evidence="5" id="KW-0325">Glycoprotein</keyword>
<feature type="signal peptide" evidence="7">
    <location>
        <begin position="1"/>
        <end position="18"/>
    </location>
</feature>
<dbReference type="GO" id="GO:0005886">
    <property type="term" value="C:plasma membrane"/>
    <property type="evidence" value="ECO:0007669"/>
    <property type="project" value="TreeGrafter"/>
</dbReference>
<dbReference type="STRING" id="131310.A0A0N4ZJW7"/>
<keyword evidence="4 6" id="KW-0472">Membrane</keyword>
<dbReference type="AlphaFoldDB" id="A0A0N4ZJW7"/>
<organism evidence="8 9">
    <name type="scientific">Parastrongyloides trichosuri</name>
    <name type="common">Possum-specific nematode worm</name>
    <dbReference type="NCBI Taxonomy" id="131310"/>
    <lineage>
        <taxon>Eukaryota</taxon>
        <taxon>Metazoa</taxon>
        <taxon>Ecdysozoa</taxon>
        <taxon>Nematoda</taxon>
        <taxon>Chromadorea</taxon>
        <taxon>Rhabditida</taxon>
        <taxon>Tylenchina</taxon>
        <taxon>Panagrolaimomorpha</taxon>
        <taxon>Strongyloidoidea</taxon>
        <taxon>Strongyloididae</taxon>
        <taxon>Parastrongyloides</taxon>
    </lineage>
</organism>
<dbReference type="GO" id="GO:0005765">
    <property type="term" value="C:lysosomal membrane"/>
    <property type="evidence" value="ECO:0007669"/>
    <property type="project" value="TreeGrafter"/>
</dbReference>
<keyword evidence="3 6" id="KW-1133">Transmembrane helix</keyword>
<proteinExistence type="predicted"/>
<feature type="transmembrane region" description="Helical" evidence="6">
    <location>
        <begin position="245"/>
        <end position="268"/>
    </location>
</feature>
<keyword evidence="8" id="KW-1185">Reference proteome</keyword>
<dbReference type="PANTHER" id="PTHR11506:SF42">
    <property type="entry name" value="LYSOSOME-ASSOCIATED MEMBRANE GLYCOPROTEIN 5"/>
    <property type="match status" value="1"/>
</dbReference>
<evidence type="ECO:0000256" key="5">
    <source>
        <dbReference type="ARBA" id="ARBA00023180"/>
    </source>
</evidence>
<dbReference type="WBParaSite" id="PTRK_0000840700.1">
    <property type="protein sequence ID" value="PTRK_0000840700.1"/>
    <property type="gene ID" value="PTRK_0000840700"/>
</dbReference>
<dbReference type="Proteomes" id="UP000038045">
    <property type="component" value="Unplaced"/>
</dbReference>
<evidence type="ECO:0000256" key="3">
    <source>
        <dbReference type="ARBA" id="ARBA00022989"/>
    </source>
</evidence>
<dbReference type="GO" id="GO:0031902">
    <property type="term" value="C:late endosome membrane"/>
    <property type="evidence" value="ECO:0007669"/>
    <property type="project" value="TreeGrafter"/>
</dbReference>
<keyword evidence="2 7" id="KW-0732">Signal</keyword>